<evidence type="ECO:0000256" key="2">
    <source>
        <dbReference type="ARBA" id="ARBA00022729"/>
    </source>
</evidence>
<dbReference type="Gene3D" id="1.25.40.900">
    <property type="match status" value="1"/>
</dbReference>
<organism evidence="7">
    <name type="scientific">marine sediment metagenome</name>
    <dbReference type="NCBI Taxonomy" id="412755"/>
    <lineage>
        <taxon>unclassified sequences</taxon>
        <taxon>metagenomes</taxon>
        <taxon>ecological metagenomes</taxon>
    </lineage>
</organism>
<reference evidence="7" key="1">
    <citation type="journal article" date="2015" name="Nature">
        <title>Complex archaea that bridge the gap between prokaryotes and eukaryotes.</title>
        <authorList>
            <person name="Spang A."/>
            <person name="Saw J.H."/>
            <person name="Jorgensen S.L."/>
            <person name="Zaremba-Niedzwiedzka K."/>
            <person name="Martijn J."/>
            <person name="Lind A.E."/>
            <person name="van Eijk R."/>
            <person name="Schleper C."/>
            <person name="Guy L."/>
            <person name="Ettema T.J."/>
        </authorList>
    </citation>
    <scope>NUCLEOTIDE SEQUENCE</scope>
</reference>
<evidence type="ECO:0000259" key="6">
    <source>
        <dbReference type="Pfam" id="PF14322"/>
    </source>
</evidence>
<dbReference type="AlphaFoldDB" id="A0A0F9WSP2"/>
<feature type="domain" description="SusD-like N-terminal" evidence="6">
    <location>
        <begin position="70"/>
        <end position="234"/>
    </location>
</feature>
<name>A0A0F9WSP2_9ZZZZ</name>
<protein>
    <recommendedName>
        <fullName evidence="8">RagB/SusD domain-containing protein</fullName>
    </recommendedName>
</protein>
<evidence type="ECO:0008006" key="8">
    <source>
        <dbReference type="Google" id="ProtNLM"/>
    </source>
</evidence>
<sequence>MMKNMKTYKIFILTILAGLVFSCSDSFLELTPQQSVSDTDALLDLDGYESSITGIYNKLSGSEYYGRYMIMIPDVLADDVKQNGQANRVVDYAEHIQRVSDGQAQALWGSAYEGINAANAIINSETILSDAVIAEQNHIIGEAYALRGLMYFDLVRMFAQQYNFTSGASHPGVPVVLNFDLDNEPARSTVAEVYEQIISDMTTGISLMNGNSRSSNSNTLSPTSVRALLAKVYLFQEDWTNAEAMSSSVIESGDYSLVSNANYYDLWTTDNSSESIFEISMTEADNVGGNGIAGLYLQAGFGDYLPSNDVADLYPENDARLSTFEVDDLLTGEFAPNRMIKYPDINGFDNVKVVRLAEMYLIRAEARAEMGTDIAGAQDDLDMVRQRAIADEPDNTDTGDALNDAIFLERRLELAFEGQRLWDLMRNQMDIVRTNCTAQICLIPYGADTVIMPIPQDETDVNPNIEQNPGY</sequence>
<comment type="subcellular location">
    <subcellularLocation>
        <location evidence="1">Cell outer membrane</location>
    </subcellularLocation>
</comment>
<dbReference type="SUPFAM" id="SSF48452">
    <property type="entry name" value="TPR-like"/>
    <property type="match status" value="1"/>
</dbReference>
<dbReference type="Pfam" id="PF07980">
    <property type="entry name" value="SusD_RagB"/>
    <property type="match status" value="1"/>
</dbReference>
<dbReference type="GO" id="GO:0009279">
    <property type="term" value="C:cell outer membrane"/>
    <property type="evidence" value="ECO:0007669"/>
    <property type="project" value="UniProtKB-SubCell"/>
</dbReference>
<dbReference type="Pfam" id="PF14322">
    <property type="entry name" value="SusD-like_3"/>
    <property type="match status" value="1"/>
</dbReference>
<evidence type="ECO:0000313" key="7">
    <source>
        <dbReference type="EMBL" id="KKN89296.1"/>
    </source>
</evidence>
<comment type="caution">
    <text evidence="7">The sequence shown here is derived from an EMBL/GenBank/DDBJ whole genome shotgun (WGS) entry which is preliminary data.</text>
</comment>
<evidence type="ECO:0000256" key="1">
    <source>
        <dbReference type="ARBA" id="ARBA00004442"/>
    </source>
</evidence>
<dbReference type="EMBL" id="LAZR01000120">
    <property type="protein sequence ID" value="KKN89296.1"/>
    <property type="molecule type" value="Genomic_DNA"/>
</dbReference>
<accession>A0A0F9WSP2</accession>
<keyword evidence="4" id="KW-0998">Cell outer membrane</keyword>
<dbReference type="InterPro" id="IPR012944">
    <property type="entry name" value="SusD_RagB_dom"/>
</dbReference>
<evidence type="ECO:0000256" key="4">
    <source>
        <dbReference type="ARBA" id="ARBA00023237"/>
    </source>
</evidence>
<keyword evidence="3" id="KW-0472">Membrane</keyword>
<dbReference type="CDD" id="cd08977">
    <property type="entry name" value="SusD"/>
    <property type="match status" value="1"/>
</dbReference>
<evidence type="ECO:0000259" key="5">
    <source>
        <dbReference type="Pfam" id="PF07980"/>
    </source>
</evidence>
<feature type="domain" description="RagB/SusD" evidence="5">
    <location>
        <begin position="349"/>
        <end position="471"/>
    </location>
</feature>
<dbReference type="Gene3D" id="1.25.40.390">
    <property type="match status" value="1"/>
</dbReference>
<dbReference type="PROSITE" id="PS51257">
    <property type="entry name" value="PROKAR_LIPOPROTEIN"/>
    <property type="match status" value="1"/>
</dbReference>
<gene>
    <name evidence="7" type="ORF">LCGC14_0239530</name>
</gene>
<proteinExistence type="predicted"/>
<dbReference type="Gene3D" id="2.20.20.130">
    <property type="match status" value="1"/>
</dbReference>
<dbReference type="InterPro" id="IPR011990">
    <property type="entry name" value="TPR-like_helical_dom_sf"/>
</dbReference>
<evidence type="ECO:0000256" key="3">
    <source>
        <dbReference type="ARBA" id="ARBA00023136"/>
    </source>
</evidence>
<keyword evidence="2" id="KW-0732">Signal</keyword>
<dbReference type="InterPro" id="IPR033985">
    <property type="entry name" value="SusD-like_N"/>
</dbReference>